<accession>A0AAN6RH04</accession>
<dbReference type="PANTHER" id="PTHR35179:SF2">
    <property type="entry name" value="START DOMAIN-CONTAINING PROTEIN"/>
    <property type="match status" value="1"/>
</dbReference>
<name>A0AAN6RH04_9PLEO</name>
<keyword evidence="2" id="KW-1185">Reference proteome</keyword>
<evidence type="ECO:0000313" key="2">
    <source>
        <dbReference type="Proteomes" id="UP001280581"/>
    </source>
</evidence>
<sequence>MATLVADILRPTLQSPETPVSATITDVQQLSSYNYVDTEDEKLNLVIPGSPNVWSPPGGSTRLSKDEGLVYIDQHAARHPNYPLEPLFRALYVSHPTLDITSANVITDRNNIRKLLRFISSESKDDFTISVEVIDNTVLLGRHEPQAYEYISSTQFRGYGHMFEKAYTTPQIKGTTGHHRIVSYNFAGMKMIVRHETDGYVGPPSDQAKNETSIFSPISPATTITTSTGLLIHNQGQDIPLSSTLEIKTRARHRPLFFQDVASQLWASQTPKLVRAYHSKGVFPPPVVEDVSAQLRGWEEEKQKELRLLAALMVRIRETVREQGGGRC</sequence>
<proteinExistence type="predicted"/>
<evidence type="ECO:0008006" key="3">
    <source>
        <dbReference type="Google" id="ProtNLM"/>
    </source>
</evidence>
<gene>
    <name evidence="1" type="ORF">GRF29_106g550409</name>
</gene>
<dbReference type="AlphaFoldDB" id="A0AAN6RH04"/>
<comment type="caution">
    <text evidence="1">The sequence shown here is derived from an EMBL/GenBank/DDBJ whole genome shotgun (WGS) entry which is preliminary data.</text>
</comment>
<protein>
    <recommendedName>
        <fullName evidence="3">Geranylgeranyl pyrophosphate synthetase</fullName>
    </recommendedName>
</protein>
<dbReference type="PANTHER" id="PTHR35179">
    <property type="entry name" value="PROTEIN CBG02620"/>
    <property type="match status" value="1"/>
</dbReference>
<organism evidence="1 2">
    <name type="scientific">Pseudopithomyces chartarum</name>
    <dbReference type="NCBI Taxonomy" id="1892770"/>
    <lineage>
        <taxon>Eukaryota</taxon>
        <taxon>Fungi</taxon>
        <taxon>Dikarya</taxon>
        <taxon>Ascomycota</taxon>
        <taxon>Pezizomycotina</taxon>
        <taxon>Dothideomycetes</taxon>
        <taxon>Pleosporomycetidae</taxon>
        <taxon>Pleosporales</taxon>
        <taxon>Massarineae</taxon>
        <taxon>Didymosphaeriaceae</taxon>
        <taxon>Pseudopithomyces</taxon>
    </lineage>
</organism>
<evidence type="ECO:0000313" key="1">
    <source>
        <dbReference type="EMBL" id="KAK3203753.1"/>
    </source>
</evidence>
<dbReference type="Proteomes" id="UP001280581">
    <property type="component" value="Unassembled WGS sequence"/>
</dbReference>
<dbReference type="EMBL" id="WVTA01000010">
    <property type="protein sequence ID" value="KAK3203753.1"/>
    <property type="molecule type" value="Genomic_DNA"/>
</dbReference>
<reference evidence="1 2" key="1">
    <citation type="submission" date="2021-02" db="EMBL/GenBank/DDBJ databases">
        <title>Genome assembly of Pseudopithomyces chartarum.</title>
        <authorList>
            <person name="Jauregui R."/>
            <person name="Singh J."/>
            <person name="Voisey C."/>
        </authorList>
    </citation>
    <scope>NUCLEOTIDE SEQUENCE [LARGE SCALE GENOMIC DNA]</scope>
    <source>
        <strain evidence="1 2">AGR01</strain>
    </source>
</reference>